<dbReference type="GO" id="GO:0009570">
    <property type="term" value="C:chloroplast stroma"/>
    <property type="evidence" value="ECO:0007669"/>
    <property type="project" value="TreeGrafter"/>
</dbReference>
<protein>
    <recommendedName>
        <fullName evidence="8">9-cis-epoxycarotenoid dioxygenase</fullName>
    </recommendedName>
</protein>
<reference evidence="6" key="2">
    <citation type="submission" date="2020-08" db="EMBL/GenBank/DDBJ databases">
        <title>Plant Genome Project.</title>
        <authorList>
            <person name="Zhang R.-G."/>
        </authorList>
    </citation>
    <scope>NUCLEOTIDE SEQUENCE</scope>
    <source>
        <strain evidence="6">Huo1</strain>
        <tissue evidence="6">Leaf</tissue>
    </source>
</reference>
<dbReference type="Proteomes" id="UP000298416">
    <property type="component" value="Unassembled WGS sequence"/>
</dbReference>
<comment type="caution">
    <text evidence="6">The sequence shown here is derived from an EMBL/GenBank/DDBJ whole genome shotgun (WGS) entry which is preliminary data.</text>
</comment>
<name>A0A8X8W502_SALSN</name>
<organism evidence="6">
    <name type="scientific">Salvia splendens</name>
    <name type="common">Scarlet sage</name>
    <dbReference type="NCBI Taxonomy" id="180675"/>
    <lineage>
        <taxon>Eukaryota</taxon>
        <taxon>Viridiplantae</taxon>
        <taxon>Streptophyta</taxon>
        <taxon>Embryophyta</taxon>
        <taxon>Tracheophyta</taxon>
        <taxon>Spermatophyta</taxon>
        <taxon>Magnoliopsida</taxon>
        <taxon>eudicotyledons</taxon>
        <taxon>Gunneridae</taxon>
        <taxon>Pentapetalae</taxon>
        <taxon>asterids</taxon>
        <taxon>lamiids</taxon>
        <taxon>Lamiales</taxon>
        <taxon>Lamiaceae</taxon>
        <taxon>Nepetoideae</taxon>
        <taxon>Mentheae</taxon>
        <taxon>Salviinae</taxon>
        <taxon>Salvia</taxon>
        <taxon>Salvia subgen. Calosphace</taxon>
        <taxon>core Calosphace</taxon>
    </lineage>
</organism>
<dbReference type="AlphaFoldDB" id="A0A8X8W502"/>
<dbReference type="GO" id="GO:0046872">
    <property type="term" value="F:metal ion binding"/>
    <property type="evidence" value="ECO:0007669"/>
    <property type="project" value="UniProtKB-KW"/>
</dbReference>
<feature type="binding site" evidence="5">
    <location>
        <position position="425"/>
    </location>
    <ligand>
        <name>Fe cation</name>
        <dbReference type="ChEBI" id="CHEBI:24875"/>
        <note>catalytic</note>
    </ligand>
</feature>
<dbReference type="GO" id="GO:0016121">
    <property type="term" value="P:carotene catabolic process"/>
    <property type="evidence" value="ECO:0007669"/>
    <property type="project" value="TreeGrafter"/>
</dbReference>
<comment type="similarity">
    <text evidence="1">Belongs to the carotenoid oxygenase family.</text>
</comment>
<dbReference type="InterPro" id="IPR004294">
    <property type="entry name" value="Carotenoid_Oase"/>
</dbReference>
<evidence type="ECO:0000256" key="2">
    <source>
        <dbReference type="ARBA" id="ARBA00022723"/>
    </source>
</evidence>
<dbReference type="Pfam" id="PF03055">
    <property type="entry name" value="RPE65"/>
    <property type="match status" value="1"/>
</dbReference>
<accession>A0A8X8W502</accession>
<dbReference type="PANTHER" id="PTHR10543">
    <property type="entry name" value="BETA-CAROTENE DIOXYGENASE"/>
    <property type="match status" value="1"/>
</dbReference>
<proteinExistence type="inferred from homology"/>
<keyword evidence="7" id="KW-1185">Reference proteome</keyword>
<dbReference type="EMBL" id="PNBA02000021">
    <property type="protein sequence ID" value="KAG6387826.1"/>
    <property type="molecule type" value="Genomic_DNA"/>
</dbReference>
<keyword evidence="4 5" id="KW-0408">Iron</keyword>
<dbReference type="GO" id="GO:0010436">
    <property type="term" value="F:carotenoid dioxygenase activity"/>
    <property type="evidence" value="ECO:0007669"/>
    <property type="project" value="TreeGrafter"/>
</dbReference>
<feature type="binding site" evidence="5">
    <location>
        <position position="243"/>
    </location>
    <ligand>
        <name>Fe cation</name>
        <dbReference type="ChEBI" id="CHEBI:24875"/>
        <note>catalytic</note>
    </ligand>
</feature>
<evidence type="ECO:0000256" key="4">
    <source>
        <dbReference type="ARBA" id="ARBA00023004"/>
    </source>
</evidence>
<evidence type="ECO:0000256" key="5">
    <source>
        <dbReference type="PIRSR" id="PIRSR604294-1"/>
    </source>
</evidence>
<sequence length="435" mass="47458">MFDGDGMLHAVTVSGGRATFCSRFVKTYKYNLEKEVGSPVILNVFSAFNGLPASLAWCSVAFASFLLRQYDPRRGVGAANTSLALISGKLFALGESDLPYRVEIRADGDIVTIGRHEAFGEPYMTMTAHPKMDAETSEVFTFRHSIKAPYLSFFRINAEGIKQPEIPIASLNEASLVHDFAITRNYAVFPDPQIVIKPAEIVRGQAPLGIDAAKVPRLGIVRRCAESDGEMWWVDVPGFNMMHAVNAWEEDGGDTVVVVASNVQPVEHVLDRVDLVHSSMVRVEINVRDESVRRRGVAAGNLDFAVINPAYVGKKNRYVYAAIGAPMPKIGGVVKIDLSLSTKDSGDCTVARRIYAPGCYGGEPFFVAKEPDNPAAAAEDDGYLVTYLHDENSEESKFIVMDAKSPNLDVIAAVKLPGRVPYGFHGIFVPHNTNS</sequence>
<feature type="binding site" evidence="5">
    <location>
        <position position="178"/>
    </location>
    <ligand>
        <name>Fe cation</name>
        <dbReference type="ChEBI" id="CHEBI:24875"/>
        <note>catalytic</note>
    </ligand>
</feature>
<reference evidence="6" key="1">
    <citation type="submission" date="2018-01" db="EMBL/GenBank/DDBJ databases">
        <authorList>
            <person name="Mao J.F."/>
        </authorList>
    </citation>
    <scope>NUCLEOTIDE SEQUENCE</scope>
    <source>
        <strain evidence="6">Huo1</strain>
        <tissue evidence="6">Leaf</tissue>
    </source>
</reference>
<keyword evidence="3" id="KW-0223">Dioxygenase</keyword>
<gene>
    <name evidence="6" type="ORF">SASPL_153020</name>
</gene>
<evidence type="ECO:0000313" key="6">
    <source>
        <dbReference type="EMBL" id="KAG6387826.1"/>
    </source>
</evidence>
<evidence type="ECO:0008006" key="8">
    <source>
        <dbReference type="Google" id="ProtNLM"/>
    </source>
</evidence>
<evidence type="ECO:0000313" key="7">
    <source>
        <dbReference type="Proteomes" id="UP000298416"/>
    </source>
</evidence>
<comment type="cofactor">
    <cofactor evidence="5">
        <name>Fe(2+)</name>
        <dbReference type="ChEBI" id="CHEBI:29033"/>
    </cofactor>
    <text evidence="5">Binds 1 Fe(2+) ion per subunit.</text>
</comment>
<evidence type="ECO:0000256" key="1">
    <source>
        <dbReference type="ARBA" id="ARBA00006787"/>
    </source>
</evidence>
<feature type="binding site" evidence="5">
    <location>
        <position position="129"/>
    </location>
    <ligand>
        <name>Fe cation</name>
        <dbReference type="ChEBI" id="CHEBI:24875"/>
        <note>catalytic</note>
    </ligand>
</feature>
<keyword evidence="2 5" id="KW-0479">Metal-binding</keyword>
<keyword evidence="3" id="KW-0560">Oxidoreductase</keyword>
<dbReference type="PANTHER" id="PTHR10543:SF46">
    <property type="entry name" value="CAROTENOID CLEAVAGE DIOXYGENASE 4, CHLOROPLASTIC-RELATED"/>
    <property type="match status" value="1"/>
</dbReference>
<evidence type="ECO:0000256" key="3">
    <source>
        <dbReference type="ARBA" id="ARBA00022964"/>
    </source>
</evidence>